<organism evidence="10 11">
    <name type="scientific">Aequorivita vitellina</name>
    <dbReference type="NCBI Taxonomy" id="2874475"/>
    <lineage>
        <taxon>Bacteria</taxon>
        <taxon>Pseudomonadati</taxon>
        <taxon>Bacteroidota</taxon>
        <taxon>Flavobacteriia</taxon>
        <taxon>Flavobacteriales</taxon>
        <taxon>Flavobacteriaceae</taxon>
        <taxon>Aequorivita</taxon>
    </lineage>
</organism>
<dbReference type="Proteomes" id="UP001139461">
    <property type="component" value="Unassembled WGS sequence"/>
</dbReference>
<keyword evidence="7 8" id="KW-0456">Lyase</keyword>
<evidence type="ECO:0000256" key="2">
    <source>
        <dbReference type="ARBA" id="ARBA00004696"/>
    </source>
</evidence>
<keyword evidence="5 8" id="KW-0822">Tryptophan biosynthesis</keyword>
<name>A0A9X1QV18_9FLAO</name>
<feature type="domain" description="Indole-3-glycerol phosphate synthase" evidence="9">
    <location>
        <begin position="4"/>
        <end position="253"/>
    </location>
</feature>
<gene>
    <name evidence="8 10" type="primary">trpC</name>
    <name evidence="10" type="ORF">K8089_09595</name>
</gene>
<comment type="pathway">
    <text evidence="2 8">Amino-acid biosynthesis; L-tryptophan biosynthesis; L-tryptophan from chorismate: step 4/5.</text>
</comment>
<evidence type="ECO:0000256" key="7">
    <source>
        <dbReference type="ARBA" id="ARBA00023239"/>
    </source>
</evidence>
<proteinExistence type="inferred from homology"/>
<evidence type="ECO:0000313" key="10">
    <source>
        <dbReference type="EMBL" id="MCG2419275.1"/>
    </source>
</evidence>
<dbReference type="GO" id="GO:0004640">
    <property type="term" value="F:phosphoribosylanthranilate isomerase activity"/>
    <property type="evidence" value="ECO:0007669"/>
    <property type="project" value="TreeGrafter"/>
</dbReference>
<dbReference type="HAMAP" id="MF_00134_B">
    <property type="entry name" value="IGPS_B"/>
    <property type="match status" value="1"/>
</dbReference>
<dbReference type="InterPro" id="IPR013785">
    <property type="entry name" value="Aldolase_TIM"/>
</dbReference>
<dbReference type="PANTHER" id="PTHR22854">
    <property type="entry name" value="TRYPTOPHAN BIOSYNTHESIS PROTEIN"/>
    <property type="match status" value="1"/>
</dbReference>
<dbReference type="PANTHER" id="PTHR22854:SF2">
    <property type="entry name" value="INDOLE-3-GLYCEROL-PHOSPHATE SYNTHASE"/>
    <property type="match status" value="1"/>
</dbReference>
<evidence type="ECO:0000256" key="5">
    <source>
        <dbReference type="ARBA" id="ARBA00022822"/>
    </source>
</evidence>
<comment type="similarity">
    <text evidence="8">Belongs to the TrpC family.</text>
</comment>
<dbReference type="RefSeq" id="WP_237603063.1">
    <property type="nucleotide sequence ID" value="NZ_JAIRBA010000017.1"/>
</dbReference>
<dbReference type="SUPFAM" id="SSF51366">
    <property type="entry name" value="Ribulose-phoshate binding barrel"/>
    <property type="match status" value="1"/>
</dbReference>
<keyword evidence="6 8" id="KW-0057">Aromatic amino acid biosynthesis</keyword>
<dbReference type="Pfam" id="PF00218">
    <property type="entry name" value="IGPS"/>
    <property type="match status" value="1"/>
</dbReference>
<dbReference type="NCBIfam" id="NF001377">
    <property type="entry name" value="PRK00278.2-4"/>
    <property type="match status" value="1"/>
</dbReference>
<evidence type="ECO:0000313" key="11">
    <source>
        <dbReference type="Proteomes" id="UP001139461"/>
    </source>
</evidence>
<accession>A0A9X1QV18</accession>
<evidence type="ECO:0000259" key="9">
    <source>
        <dbReference type="Pfam" id="PF00218"/>
    </source>
</evidence>
<evidence type="ECO:0000256" key="6">
    <source>
        <dbReference type="ARBA" id="ARBA00023141"/>
    </source>
</evidence>
<dbReference type="InterPro" id="IPR045186">
    <property type="entry name" value="Indole-3-glycerol_P_synth"/>
</dbReference>
<evidence type="ECO:0000256" key="8">
    <source>
        <dbReference type="HAMAP-Rule" id="MF_00134"/>
    </source>
</evidence>
<dbReference type="FunFam" id="3.20.20.70:FF:000024">
    <property type="entry name" value="Indole-3-glycerol phosphate synthase"/>
    <property type="match status" value="1"/>
</dbReference>
<protein>
    <recommendedName>
        <fullName evidence="8">Indole-3-glycerol phosphate synthase</fullName>
        <shortName evidence="8">IGPS</shortName>
        <ecNumber evidence="8">4.1.1.48</ecNumber>
    </recommendedName>
</protein>
<comment type="catalytic activity">
    <reaction evidence="1 8">
        <text>1-(2-carboxyphenylamino)-1-deoxy-D-ribulose 5-phosphate + H(+) = (1S,2R)-1-C-(indol-3-yl)glycerol 3-phosphate + CO2 + H2O</text>
        <dbReference type="Rhea" id="RHEA:23476"/>
        <dbReference type="ChEBI" id="CHEBI:15377"/>
        <dbReference type="ChEBI" id="CHEBI:15378"/>
        <dbReference type="ChEBI" id="CHEBI:16526"/>
        <dbReference type="ChEBI" id="CHEBI:58613"/>
        <dbReference type="ChEBI" id="CHEBI:58866"/>
        <dbReference type="EC" id="4.1.1.48"/>
    </reaction>
</comment>
<evidence type="ECO:0000256" key="4">
    <source>
        <dbReference type="ARBA" id="ARBA00022793"/>
    </source>
</evidence>
<evidence type="ECO:0000256" key="1">
    <source>
        <dbReference type="ARBA" id="ARBA00001633"/>
    </source>
</evidence>
<keyword evidence="3 8" id="KW-0028">Amino-acid biosynthesis</keyword>
<dbReference type="GO" id="GO:0004425">
    <property type="term" value="F:indole-3-glycerol-phosphate synthase activity"/>
    <property type="evidence" value="ECO:0007669"/>
    <property type="project" value="UniProtKB-UniRule"/>
</dbReference>
<sequence length="260" mass="28898">MTILDKITAYKRSEVAAKKEAIPVRLLEKFPLFAKETKSLAAALRNSTTGIIAEHKRRSPSKAVINDKVLMHEVVSGYESAGAKGISVLTDSNFFGGSLDDLLVAEKTVSIPMLRKEFIIDPYQIYEAKAYGADAILLIAACLSAEELKQYSHLAKSLKLDVLLEVHNLEELQKSMLPNVAMIGVNNRNLKNFKVSIDISKKLSQEIPTDFVKISESGISDVETIKELRTYGFEGFLIGENFMKTEKPGETAKQFIENLR</sequence>
<evidence type="ECO:0000256" key="3">
    <source>
        <dbReference type="ARBA" id="ARBA00022605"/>
    </source>
</evidence>
<dbReference type="GO" id="GO:0000162">
    <property type="term" value="P:L-tryptophan biosynthetic process"/>
    <property type="evidence" value="ECO:0007669"/>
    <property type="project" value="UniProtKB-UniRule"/>
</dbReference>
<dbReference type="AlphaFoldDB" id="A0A9X1QV18"/>
<keyword evidence="4 8" id="KW-0210">Decarboxylase</keyword>
<dbReference type="EC" id="4.1.1.48" evidence="8"/>
<dbReference type="InterPro" id="IPR011060">
    <property type="entry name" value="RibuloseP-bd_barrel"/>
</dbReference>
<dbReference type="InterPro" id="IPR013798">
    <property type="entry name" value="Indole-3-glycerol_P_synth_dom"/>
</dbReference>
<dbReference type="CDD" id="cd00331">
    <property type="entry name" value="IGPS"/>
    <property type="match status" value="1"/>
</dbReference>
<comment type="caution">
    <text evidence="10">The sequence shown here is derived from an EMBL/GenBank/DDBJ whole genome shotgun (WGS) entry which is preliminary data.</text>
</comment>
<reference evidence="10" key="1">
    <citation type="submission" date="2021-09" db="EMBL/GenBank/DDBJ databases">
        <title>Genome of Aequorivita sp. strain F47161.</title>
        <authorList>
            <person name="Wang Y."/>
        </authorList>
    </citation>
    <scope>NUCLEOTIDE SEQUENCE</scope>
    <source>
        <strain evidence="10">F47161</strain>
    </source>
</reference>
<keyword evidence="11" id="KW-1185">Reference proteome</keyword>
<dbReference type="Gene3D" id="3.20.20.70">
    <property type="entry name" value="Aldolase class I"/>
    <property type="match status" value="1"/>
</dbReference>
<dbReference type="EMBL" id="JAIRBA010000017">
    <property type="protein sequence ID" value="MCG2419275.1"/>
    <property type="molecule type" value="Genomic_DNA"/>
</dbReference>